<feature type="compositionally biased region" description="Acidic residues" evidence="1">
    <location>
        <begin position="21"/>
        <end position="36"/>
    </location>
</feature>
<gene>
    <name evidence="2" type="ORF">DSAG12_02783</name>
</gene>
<dbReference type="RefSeq" id="WP_147663875.1">
    <property type="nucleotide sequence ID" value="NZ_CP042905.2"/>
</dbReference>
<evidence type="ECO:0000313" key="2">
    <source>
        <dbReference type="EMBL" id="QEE16952.1"/>
    </source>
</evidence>
<name>A0A5B9DCV4_9ARCH</name>
<sequence>MAKKTTSKKKTSKPKAKKIEDDEDIEEDGPEFVEEDLEEMDDDMLAGEDEGIAKRTPDDIEIMLRDVECASCDGNSSRENCKVRDDYGCPPDKVDL</sequence>
<proteinExistence type="predicted"/>
<keyword evidence="3" id="KW-1185">Reference proteome</keyword>
<reference evidence="2 3" key="2">
    <citation type="journal article" date="2024" name="Int. J. Syst. Evol. Microbiol.">
        <title>Promethearchaeum syntrophicum gen. nov., sp. nov., an anaerobic, obligately syntrophic archaeon, the first isolate of the lineage 'Asgard' archaea, and proposal of the new archaeal phylum Promethearchaeota phyl. nov. and kingdom Promethearchaeati regn. nov.</title>
        <authorList>
            <person name="Imachi H."/>
            <person name="Nobu M.K."/>
            <person name="Kato S."/>
            <person name="Takaki Y."/>
            <person name="Miyazaki M."/>
            <person name="Miyata M."/>
            <person name="Ogawara M."/>
            <person name="Saito Y."/>
            <person name="Sakai S."/>
            <person name="Tahara Y.O."/>
            <person name="Takano Y."/>
            <person name="Tasumi E."/>
            <person name="Uematsu K."/>
            <person name="Yoshimura T."/>
            <person name="Itoh T."/>
            <person name="Ohkuma M."/>
            <person name="Takai K."/>
        </authorList>
    </citation>
    <scope>NUCLEOTIDE SEQUENCE [LARGE SCALE GENOMIC DNA]</scope>
    <source>
        <strain evidence="2 3">MK-D1</strain>
    </source>
</reference>
<dbReference type="GeneID" id="41330762"/>
<dbReference type="Proteomes" id="UP000321408">
    <property type="component" value="Chromosome"/>
</dbReference>
<protein>
    <submittedName>
        <fullName evidence="2">Uncharacterized protein</fullName>
    </submittedName>
</protein>
<organism evidence="2 3">
    <name type="scientific">Promethearchaeum syntrophicum</name>
    <dbReference type="NCBI Taxonomy" id="2594042"/>
    <lineage>
        <taxon>Archaea</taxon>
        <taxon>Promethearchaeati</taxon>
        <taxon>Promethearchaeota</taxon>
        <taxon>Promethearchaeia</taxon>
        <taxon>Promethearchaeales</taxon>
        <taxon>Promethearchaeaceae</taxon>
        <taxon>Promethearchaeum</taxon>
    </lineage>
</organism>
<dbReference type="AlphaFoldDB" id="A0A5B9DCV4"/>
<feature type="region of interest" description="Disordered" evidence="1">
    <location>
        <begin position="1"/>
        <end position="36"/>
    </location>
</feature>
<dbReference type="EMBL" id="CP042905">
    <property type="protein sequence ID" value="QEE16952.1"/>
    <property type="molecule type" value="Genomic_DNA"/>
</dbReference>
<feature type="compositionally biased region" description="Basic residues" evidence="1">
    <location>
        <begin position="1"/>
        <end position="16"/>
    </location>
</feature>
<reference evidence="2 3" key="1">
    <citation type="journal article" date="2020" name="Nature">
        <title>Isolation of an archaeon at the prokaryote-eukaryote interface.</title>
        <authorList>
            <person name="Imachi H."/>
            <person name="Nobu M.K."/>
            <person name="Nakahara N."/>
            <person name="Morono Y."/>
            <person name="Ogawara M."/>
            <person name="Takaki Y."/>
            <person name="Takano Y."/>
            <person name="Uematsu K."/>
            <person name="Ikuta T."/>
            <person name="Ito M."/>
            <person name="Matsui Y."/>
            <person name="Miyazaki M."/>
            <person name="Murata K."/>
            <person name="Saito Y."/>
            <person name="Sakai S."/>
            <person name="Song C."/>
            <person name="Tasumi E."/>
            <person name="Yamanaka Y."/>
            <person name="Yamaguchi T."/>
            <person name="Kamagata Y."/>
            <person name="Tamaki H."/>
            <person name="Takai K."/>
        </authorList>
    </citation>
    <scope>NUCLEOTIDE SEQUENCE [LARGE SCALE GENOMIC DNA]</scope>
    <source>
        <strain evidence="2 3">MK-D1</strain>
    </source>
</reference>
<evidence type="ECO:0000313" key="3">
    <source>
        <dbReference type="Proteomes" id="UP000321408"/>
    </source>
</evidence>
<accession>A0A5B9DCV4</accession>
<evidence type="ECO:0000256" key="1">
    <source>
        <dbReference type="SAM" id="MobiDB-lite"/>
    </source>
</evidence>
<dbReference type="KEGG" id="psyt:DSAG12_02783"/>